<evidence type="ECO:0000256" key="1">
    <source>
        <dbReference type="SAM" id="Coils"/>
    </source>
</evidence>
<evidence type="ECO:0000313" key="4">
    <source>
        <dbReference type="EMBL" id="KAK7104376.1"/>
    </source>
</evidence>
<accession>A0AAN9BFX6</accession>
<feature type="region of interest" description="Disordered" evidence="2">
    <location>
        <begin position="579"/>
        <end position="751"/>
    </location>
</feature>
<proteinExistence type="predicted"/>
<dbReference type="SUPFAM" id="SSF49879">
    <property type="entry name" value="SMAD/FHA domain"/>
    <property type="match status" value="1"/>
</dbReference>
<keyword evidence="5" id="KW-1185">Reference proteome</keyword>
<dbReference type="InterPro" id="IPR050923">
    <property type="entry name" value="Cell_Proc_Reg/RNA_Proc"/>
</dbReference>
<feature type="compositionally biased region" description="Low complexity" evidence="2">
    <location>
        <begin position="593"/>
        <end position="605"/>
    </location>
</feature>
<dbReference type="Pfam" id="PF00498">
    <property type="entry name" value="FHA"/>
    <property type="match status" value="1"/>
</dbReference>
<feature type="compositionally biased region" description="Polar residues" evidence="2">
    <location>
        <begin position="734"/>
        <end position="751"/>
    </location>
</feature>
<dbReference type="PANTHER" id="PTHR23308">
    <property type="entry name" value="NUCLEAR INHIBITOR OF PROTEIN PHOSPHATASE-1"/>
    <property type="match status" value="1"/>
</dbReference>
<dbReference type="Gene3D" id="2.60.200.20">
    <property type="match status" value="1"/>
</dbReference>
<feature type="compositionally biased region" description="Basic and acidic residues" evidence="2">
    <location>
        <begin position="660"/>
        <end position="675"/>
    </location>
</feature>
<name>A0AAN9BFX6_9CAEN</name>
<feature type="region of interest" description="Disordered" evidence="2">
    <location>
        <begin position="1"/>
        <end position="104"/>
    </location>
</feature>
<dbReference type="CDD" id="cd22677">
    <property type="entry name" value="FHA_Kanadaptin"/>
    <property type="match status" value="1"/>
</dbReference>
<feature type="coiled-coil region" evidence="1">
    <location>
        <begin position="449"/>
        <end position="483"/>
    </location>
</feature>
<dbReference type="InterPro" id="IPR008984">
    <property type="entry name" value="SMAD_FHA_dom_sf"/>
</dbReference>
<dbReference type="PROSITE" id="PS50006">
    <property type="entry name" value="FHA_DOMAIN"/>
    <property type="match status" value="1"/>
</dbReference>
<sequence>MAAASGPVETSSGKTVNMDELEPPEPPTQQSTDENRGRENTTDGFKVPELSTDKPKPVSAPKSDTDSQSQSQNSSAPQPIEKKTPVLSPAEQLKQTQGSIPYKEPIWGGIPPESEEFSLEVLKNGTLIENVELGKKPWIVFGRLPSCDVCMEHPSLSRHHAVVQYRDTSEGGHERGWYLFDLDSTHGTWVNKVKVKPNVYRRLHVGHVIKFGGSSRLYVLQGPEEDQEPESEMSVTELKQKTNKLKREAEVLKQAEQAELDEEEERGRQRQKILDARGCGWGIGEDAAEEEPDEENFVSLVPQHEHLYVDDPKKGLKGFYEREGCDLPDYQFTDVGYGKHKCIVELPVDGPNGEVLVAEATVSGKKKDAVIACALEACRLLDMHGMLHASKHESRKKKSKNWEDDDFYDSDEDTFLDRTGTIEKKRLYRMKKSGKDVKVETYESLVPKHDEVQKRIAEIDHLLEQAKAQTEAAANEEEDALDAYMSAIKAGVMDTKTRLSLKRELLSLRTEEQRLRKLVNLAKPADMPELKKLESGAKKATAAAAAVLAGVRKIGVAKGPKKPLPLPVAEPMQMCEGEFTEEVEEDEEDDTKAASLASTSAKPTTQQHTKDTLKDSSSSTEKPLPGKPSESKVSRTEKSERSPEKSGGESPATIPPQAAERPHVVKQKEKKKDIQVRGPALASDVEMQVSAGPKDPAELKPEAPPAAKRKRKMQAPKKVEYDASNPDYAMWMPPQNQSGDGRTSLNEKLGY</sequence>
<feature type="domain" description="FHA" evidence="3">
    <location>
        <begin position="139"/>
        <end position="195"/>
    </location>
</feature>
<gene>
    <name evidence="4" type="ORF">V1264_019106</name>
</gene>
<dbReference type="Proteomes" id="UP001374579">
    <property type="component" value="Unassembled WGS sequence"/>
</dbReference>
<evidence type="ECO:0000259" key="3">
    <source>
        <dbReference type="PROSITE" id="PS50006"/>
    </source>
</evidence>
<comment type="caution">
    <text evidence="4">The sequence shown here is derived from an EMBL/GenBank/DDBJ whole genome shotgun (WGS) entry which is preliminary data.</text>
</comment>
<evidence type="ECO:0000313" key="5">
    <source>
        <dbReference type="Proteomes" id="UP001374579"/>
    </source>
</evidence>
<feature type="compositionally biased region" description="Basic and acidic residues" evidence="2">
    <location>
        <begin position="629"/>
        <end position="647"/>
    </location>
</feature>
<dbReference type="InterPro" id="IPR000253">
    <property type="entry name" value="FHA_dom"/>
</dbReference>
<dbReference type="AlphaFoldDB" id="A0AAN9BFX6"/>
<dbReference type="CDD" id="cd19856">
    <property type="entry name" value="DSRM_Kanadaptin"/>
    <property type="match status" value="1"/>
</dbReference>
<feature type="coiled-coil region" evidence="1">
    <location>
        <begin position="235"/>
        <end position="272"/>
    </location>
</feature>
<feature type="compositionally biased region" description="Acidic residues" evidence="2">
    <location>
        <begin position="579"/>
        <end position="590"/>
    </location>
</feature>
<protein>
    <recommendedName>
        <fullName evidence="3">FHA domain-containing protein</fullName>
    </recommendedName>
</protein>
<keyword evidence="1" id="KW-0175">Coiled coil</keyword>
<evidence type="ECO:0000256" key="2">
    <source>
        <dbReference type="SAM" id="MobiDB-lite"/>
    </source>
</evidence>
<dbReference type="EMBL" id="JBAMIC010000008">
    <property type="protein sequence ID" value="KAK7104376.1"/>
    <property type="molecule type" value="Genomic_DNA"/>
</dbReference>
<reference evidence="4 5" key="1">
    <citation type="submission" date="2024-02" db="EMBL/GenBank/DDBJ databases">
        <title>Chromosome-scale genome assembly of the rough periwinkle Littorina saxatilis.</title>
        <authorList>
            <person name="De Jode A."/>
            <person name="Faria R."/>
            <person name="Formenti G."/>
            <person name="Sims Y."/>
            <person name="Smith T.P."/>
            <person name="Tracey A."/>
            <person name="Wood J.M.D."/>
            <person name="Zagrodzka Z.B."/>
            <person name="Johannesson K."/>
            <person name="Butlin R.K."/>
            <person name="Leder E.H."/>
        </authorList>
    </citation>
    <scope>NUCLEOTIDE SEQUENCE [LARGE SCALE GENOMIC DNA]</scope>
    <source>
        <strain evidence="4">Snail1</strain>
        <tissue evidence="4">Muscle</tissue>
    </source>
</reference>
<dbReference type="SMART" id="SM00240">
    <property type="entry name" value="FHA"/>
    <property type="match status" value="1"/>
</dbReference>
<organism evidence="4 5">
    <name type="scientific">Littorina saxatilis</name>
    <dbReference type="NCBI Taxonomy" id="31220"/>
    <lineage>
        <taxon>Eukaryota</taxon>
        <taxon>Metazoa</taxon>
        <taxon>Spiralia</taxon>
        <taxon>Lophotrochozoa</taxon>
        <taxon>Mollusca</taxon>
        <taxon>Gastropoda</taxon>
        <taxon>Caenogastropoda</taxon>
        <taxon>Littorinimorpha</taxon>
        <taxon>Littorinoidea</taxon>
        <taxon>Littorinidae</taxon>
        <taxon>Littorina</taxon>
    </lineage>
</organism>